<dbReference type="InterPro" id="IPR001227">
    <property type="entry name" value="Ac_transferase_dom_sf"/>
</dbReference>
<comment type="caution">
    <text evidence="3">The sequence shown here is derived from an EMBL/GenBank/DDBJ whole genome shotgun (WGS) entry which is preliminary data.</text>
</comment>
<evidence type="ECO:0000256" key="1">
    <source>
        <dbReference type="ARBA" id="ARBA00022679"/>
    </source>
</evidence>
<name>A0A397AGX5_APHAT</name>
<proteinExistence type="predicted"/>
<accession>A0A397AGX5</accession>
<evidence type="ECO:0000313" key="3">
    <source>
        <dbReference type="EMBL" id="RHY07123.1"/>
    </source>
</evidence>
<dbReference type="Gene3D" id="3.40.366.10">
    <property type="entry name" value="Malonyl-Coenzyme A Acyl Carrier Protein, domain 2"/>
    <property type="match status" value="1"/>
</dbReference>
<dbReference type="InterPro" id="IPR016035">
    <property type="entry name" value="Acyl_Trfase/lysoPLipase"/>
</dbReference>
<dbReference type="AlphaFoldDB" id="A0A397AGX5"/>
<organism evidence="3 4">
    <name type="scientific">Aphanomyces astaci</name>
    <name type="common">Crayfish plague agent</name>
    <dbReference type="NCBI Taxonomy" id="112090"/>
    <lineage>
        <taxon>Eukaryota</taxon>
        <taxon>Sar</taxon>
        <taxon>Stramenopiles</taxon>
        <taxon>Oomycota</taxon>
        <taxon>Saprolegniomycetes</taxon>
        <taxon>Saprolegniales</taxon>
        <taxon>Verrucalvaceae</taxon>
        <taxon>Aphanomyces</taxon>
    </lineage>
</organism>
<dbReference type="EMBL" id="QUTA01007420">
    <property type="protein sequence ID" value="RHY07123.1"/>
    <property type="molecule type" value="Genomic_DNA"/>
</dbReference>
<gene>
    <name evidence="3" type="ORF">DYB25_003585</name>
</gene>
<dbReference type="InterPro" id="IPR050830">
    <property type="entry name" value="Fungal_FAS"/>
</dbReference>
<dbReference type="PANTHER" id="PTHR10982">
    <property type="entry name" value="MALONYL COA-ACYL CARRIER PROTEIN TRANSACYLASE"/>
    <property type="match status" value="1"/>
</dbReference>
<dbReference type="InterPro" id="IPR032088">
    <property type="entry name" value="SAT"/>
</dbReference>
<dbReference type="Pfam" id="PF16073">
    <property type="entry name" value="SAT"/>
    <property type="match status" value="1"/>
</dbReference>
<dbReference type="SUPFAM" id="SSF52151">
    <property type="entry name" value="FabD/lysophospholipase-like"/>
    <property type="match status" value="1"/>
</dbReference>
<reference evidence="3 4" key="1">
    <citation type="submission" date="2018-08" db="EMBL/GenBank/DDBJ databases">
        <title>Aphanomyces genome sequencing and annotation.</title>
        <authorList>
            <person name="Minardi D."/>
            <person name="Oidtmann B."/>
            <person name="Van Der Giezen M."/>
            <person name="Studholme D.J."/>
        </authorList>
    </citation>
    <scope>NUCLEOTIDE SEQUENCE [LARGE SCALE GENOMIC DNA]</scope>
    <source>
        <strain evidence="3 4">Yx</strain>
    </source>
</reference>
<evidence type="ECO:0000259" key="2">
    <source>
        <dbReference type="Pfam" id="PF16073"/>
    </source>
</evidence>
<sequence>MNSNPEHTASTLPKLDAFLLSDLRDAKVLVQFGGQGSGYLSELAQLVKSFETVRDLVSRARAALEHTALANEASCILHSLLLADHELTARLSKSALSWACVSYPLVFLTQLATHLAFLETGGLTHQRFLPMIQGGTGHSQGLVAAVLLAAATTQNNLVELGLQFVQLMHYHGVLAQEAFDAVNDGVPKVVGTVATHALGPSAMSAYSHASLADIAKWMDGQPMFDSLFAFQQWPARRPNVAGVDVIETWKHKTQVAQHYAFELLVKLPKTDEGLVAMASFQPDKLSSAQARAILHEFDYTMTQLCSSDAPSTSLALWTSSEAQTAAIRSASFGPTVPLPFELLHHA</sequence>
<evidence type="ECO:0000313" key="4">
    <source>
        <dbReference type="Proteomes" id="UP000266239"/>
    </source>
</evidence>
<keyword evidence="1" id="KW-0808">Transferase</keyword>
<dbReference type="SUPFAM" id="SSF52777">
    <property type="entry name" value="CoA-dependent acyltransferases"/>
    <property type="match status" value="1"/>
</dbReference>
<feature type="domain" description="Starter acyltransferase (SAT)" evidence="2">
    <location>
        <begin position="31"/>
        <end position="183"/>
    </location>
</feature>
<dbReference type="PANTHER" id="PTHR10982:SF21">
    <property type="entry name" value="FATTY ACID SYNTHASE SUBUNIT BETA"/>
    <property type="match status" value="1"/>
</dbReference>
<dbReference type="GO" id="GO:0016740">
    <property type="term" value="F:transferase activity"/>
    <property type="evidence" value="ECO:0007669"/>
    <property type="project" value="UniProtKB-KW"/>
</dbReference>
<dbReference type="Proteomes" id="UP000266239">
    <property type="component" value="Unassembled WGS sequence"/>
</dbReference>
<protein>
    <recommendedName>
        <fullName evidence="2">Starter acyltransferase (SAT) domain-containing protein</fullName>
    </recommendedName>
</protein>